<dbReference type="HAMAP" id="MF_01895">
    <property type="entry name" value="RNase_R"/>
    <property type="match status" value="1"/>
</dbReference>
<evidence type="ECO:0000256" key="7">
    <source>
        <dbReference type="HAMAP-Rule" id="MF_01895"/>
    </source>
</evidence>
<name>A0A8H9C4L8_9HYPH</name>
<dbReference type="GO" id="GO:0005829">
    <property type="term" value="C:cytosol"/>
    <property type="evidence" value="ECO:0007669"/>
    <property type="project" value="TreeGrafter"/>
</dbReference>
<dbReference type="InterPro" id="IPR001900">
    <property type="entry name" value="RNase_II/R"/>
</dbReference>
<keyword evidence="6 7" id="KW-0694">RNA-binding</keyword>
<evidence type="ECO:0000256" key="4">
    <source>
        <dbReference type="ARBA" id="ARBA00022801"/>
    </source>
</evidence>
<dbReference type="SUPFAM" id="SSF50249">
    <property type="entry name" value="Nucleic acid-binding proteins"/>
    <property type="match status" value="2"/>
</dbReference>
<feature type="compositionally biased region" description="Low complexity" evidence="8">
    <location>
        <begin position="20"/>
        <end position="34"/>
    </location>
</feature>
<dbReference type="Pfam" id="PF00575">
    <property type="entry name" value="S1"/>
    <property type="match status" value="1"/>
</dbReference>
<dbReference type="CDD" id="cd04471">
    <property type="entry name" value="S1_RNase_R"/>
    <property type="match status" value="1"/>
</dbReference>
<evidence type="ECO:0000256" key="5">
    <source>
        <dbReference type="ARBA" id="ARBA00022839"/>
    </source>
</evidence>
<dbReference type="InterPro" id="IPR022966">
    <property type="entry name" value="RNase_II/R_CS"/>
</dbReference>
<dbReference type="GO" id="GO:0006402">
    <property type="term" value="P:mRNA catabolic process"/>
    <property type="evidence" value="ECO:0007669"/>
    <property type="project" value="TreeGrafter"/>
</dbReference>
<dbReference type="SMART" id="SM00955">
    <property type="entry name" value="RNB"/>
    <property type="match status" value="1"/>
</dbReference>
<comment type="catalytic activity">
    <reaction evidence="1 7">
        <text>Exonucleolytic cleavage in the 3'- to 5'-direction to yield nucleoside 5'-phosphates.</text>
        <dbReference type="EC" id="3.1.13.1"/>
    </reaction>
</comment>
<organism evidence="10 11">
    <name type="scientific">Methylobacterium indicum</name>
    <dbReference type="NCBI Taxonomy" id="1775910"/>
    <lineage>
        <taxon>Bacteria</taxon>
        <taxon>Pseudomonadati</taxon>
        <taxon>Pseudomonadota</taxon>
        <taxon>Alphaproteobacteria</taxon>
        <taxon>Hyphomicrobiales</taxon>
        <taxon>Methylobacteriaceae</taxon>
        <taxon>Methylobacterium</taxon>
    </lineage>
</organism>
<gene>
    <name evidence="7 10" type="primary">rnr</name>
    <name evidence="10" type="ORF">mvi_09520</name>
</gene>
<dbReference type="InterPro" id="IPR050180">
    <property type="entry name" value="RNR_Ribonuclease"/>
</dbReference>
<evidence type="ECO:0000259" key="9">
    <source>
        <dbReference type="PROSITE" id="PS50126"/>
    </source>
</evidence>
<evidence type="ECO:0000313" key="11">
    <source>
        <dbReference type="Proteomes" id="UP000663508"/>
    </source>
</evidence>
<evidence type="ECO:0000256" key="2">
    <source>
        <dbReference type="ARBA" id="ARBA00022490"/>
    </source>
</evidence>
<dbReference type="Pfam" id="PF17876">
    <property type="entry name" value="CSD2"/>
    <property type="match status" value="1"/>
</dbReference>
<accession>A0A8H9C4L8</accession>
<protein>
    <recommendedName>
        <fullName evidence="7">Ribonuclease R</fullName>
        <shortName evidence="7">RNase R</shortName>
        <ecNumber evidence="7">3.1.13.1</ecNumber>
    </recommendedName>
</protein>
<evidence type="ECO:0000256" key="6">
    <source>
        <dbReference type="ARBA" id="ARBA00022884"/>
    </source>
</evidence>
<feature type="region of interest" description="Disordered" evidence="8">
    <location>
        <begin position="1"/>
        <end position="38"/>
    </location>
</feature>
<dbReference type="PANTHER" id="PTHR23355:SF9">
    <property type="entry name" value="DIS3-LIKE EXONUCLEASE 2"/>
    <property type="match status" value="1"/>
</dbReference>
<dbReference type="PANTHER" id="PTHR23355">
    <property type="entry name" value="RIBONUCLEASE"/>
    <property type="match status" value="1"/>
</dbReference>
<feature type="compositionally biased region" description="Basic and acidic residues" evidence="8">
    <location>
        <begin position="769"/>
        <end position="778"/>
    </location>
</feature>
<dbReference type="Proteomes" id="UP000663508">
    <property type="component" value="Chromosome"/>
</dbReference>
<evidence type="ECO:0000256" key="8">
    <source>
        <dbReference type="SAM" id="MobiDB-lite"/>
    </source>
</evidence>
<evidence type="ECO:0000313" key="10">
    <source>
        <dbReference type="EMBL" id="BCM82491.1"/>
    </source>
</evidence>
<dbReference type="Pfam" id="PF00773">
    <property type="entry name" value="RNB"/>
    <property type="match status" value="1"/>
</dbReference>
<dbReference type="NCBIfam" id="TIGR00358">
    <property type="entry name" value="3_prime_RNase"/>
    <property type="match status" value="1"/>
</dbReference>
<dbReference type="InterPro" id="IPR040476">
    <property type="entry name" value="CSD2"/>
</dbReference>
<keyword evidence="2 7" id="KW-0963">Cytoplasm</keyword>
<keyword evidence="3 7" id="KW-0540">Nuclease</keyword>
<dbReference type="EMBL" id="AP024145">
    <property type="protein sequence ID" value="BCM82491.1"/>
    <property type="molecule type" value="Genomic_DNA"/>
</dbReference>
<comment type="function">
    <text evidence="7">3'-5' exoribonuclease that releases 5'-nucleoside monophosphates and is involved in maturation of structured RNAs.</text>
</comment>
<dbReference type="NCBIfam" id="TIGR02063">
    <property type="entry name" value="RNase_R"/>
    <property type="match status" value="1"/>
</dbReference>
<keyword evidence="4 7" id="KW-0378">Hydrolase</keyword>
<dbReference type="GO" id="GO:0008859">
    <property type="term" value="F:exoribonuclease II activity"/>
    <property type="evidence" value="ECO:0007669"/>
    <property type="project" value="UniProtKB-UniRule"/>
</dbReference>
<dbReference type="EC" id="3.1.13.1" evidence="7"/>
<dbReference type="InterPro" id="IPR011805">
    <property type="entry name" value="RNase_R"/>
</dbReference>
<feature type="region of interest" description="Disordered" evidence="8">
    <location>
        <begin position="750"/>
        <end position="785"/>
    </location>
</feature>
<dbReference type="AlphaFoldDB" id="A0A8H9C4L8"/>
<keyword evidence="5 7" id="KW-0269">Exonuclease</keyword>
<dbReference type="PROSITE" id="PS01175">
    <property type="entry name" value="RIBONUCLEASE_II"/>
    <property type="match status" value="1"/>
</dbReference>
<feature type="compositionally biased region" description="Basic and acidic residues" evidence="8">
    <location>
        <begin position="1"/>
        <end position="11"/>
    </location>
</feature>
<reference evidence="10" key="1">
    <citation type="submission" date="2020-11" db="EMBL/GenBank/DDBJ databases">
        <title>Complete genome sequence of a novel pathogenic Methylobacterium strain isolated from rice in Vietnam.</title>
        <authorList>
            <person name="Lai K."/>
            <person name="Okazaki S."/>
            <person name="Higashi K."/>
            <person name="Mori H."/>
            <person name="Toyoda A."/>
            <person name="Kurokawa K."/>
        </authorList>
    </citation>
    <scope>NUCLEOTIDE SEQUENCE</scope>
    <source>
        <strain evidence="10">VL1</strain>
    </source>
</reference>
<feature type="domain" description="S1 motif" evidence="9">
    <location>
        <begin position="667"/>
        <end position="748"/>
    </location>
</feature>
<proteinExistence type="inferred from homology"/>
<dbReference type="InterPro" id="IPR012340">
    <property type="entry name" value="NA-bd_OB-fold"/>
</dbReference>
<dbReference type="KEGG" id="mind:mvi_09520"/>
<dbReference type="InterPro" id="IPR004476">
    <property type="entry name" value="RNase_II/RNase_R"/>
</dbReference>
<evidence type="ECO:0000256" key="1">
    <source>
        <dbReference type="ARBA" id="ARBA00001849"/>
    </source>
</evidence>
<dbReference type="Gene3D" id="2.40.50.140">
    <property type="entry name" value="Nucleic acid-binding proteins"/>
    <property type="match status" value="1"/>
</dbReference>
<comment type="similarity">
    <text evidence="7">Belongs to the RNR ribonuclease family. RNase R subfamily.</text>
</comment>
<dbReference type="InterPro" id="IPR003029">
    <property type="entry name" value="S1_domain"/>
</dbReference>
<comment type="subcellular location">
    <subcellularLocation>
        <location evidence="7">Cytoplasm</location>
    </subcellularLocation>
</comment>
<dbReference type="GO" id="GO:0003723">
    <property type="term" value="F:RNA binding"/>
    <property type="evidence" value="ECO:0007669"/>
    <property type="project" value="UniProtKB-UniRule"/>
</dbReference>
<dbReference type="SMART" id="SM00316">
    <property type="entry name" value="S1"/>
    <property type="match status" value="1"/>
</dbReference>
<dbReference type="PROSITE" id="PS50126">
    <property type="entry name" value="S1"/>
    <property type="match status" value="1"/>
</dbReference>
<sequence length="785" mass="84673">MAKRLHPEGHPQADASPTSKPGKAARAPKPAQGPVPTREAVLAFIEGSPQKVGKREIAHAFGIKGSDKIELKRLLKEMQEEGAIEKDRAGLRKAGRLPPVVVADIDSRRDRDGELVARPAQWDPEAGPAPLITVLMPRGRRADGPAPGTGDRALLKVEPDGDTPGRYLGRVIKVIGRNKAETLGVFRALPAGGGRIVPVDKKAQGREIAVPPGAEGEALDGDLVTVALGREDRFGLTQGRVKERLGSLGSEKAVSLIAIHAHGIPHVFPREVLAEAEAAREVGLEGREDWRELPLVTIDPPDAKDHDDAVMAVPDPDPANPGGFVVTVAIADVAAYVRPGSALDREALIRGNSVYFPDRVVPMLPERISNDLCSLRPGQDRPALAVRMIITAEGRKLRHSVHRVMMRSRAKLAYAQAQAAIDGRTDEVTAPILDGVLRPLWAAYDALAVARDARGPLALDLPERKVILNAEGGVDRVIVPERLAAHRLIEEFMIQANVAAAEVLESARQALIYRVHEEPSLEKMRALGEVMASIGLKLPKEANLRPALFNRILGMVEGSEHQLFLNEVVLRSQAQAVYAAENAGHFGLALRRYAHFTSPIRRYADLVVHRALIRALRLGDDGLPSGLETGDLAEIGQQISAAERRAMAAERETIDRLIAHHLADRVGATFAGQVSGVTRSGLFIKLDETGADGFVPISTLGAEYFRHEEGRHALVGERTRQTFRLGDKVEVQLMEAAPVAGALRFEIAGSGGRAGSPAPARGGPRKGRPAPDRRESLTKRRGRRA</sequence>
<evidence type="ECO:0000256" key="3">
    <source>
        <dbReference type="ARBA" id="ARBA00022722"/>
    </source>
</evidence>